<gene>
    <name evidence="3" type="ORF">Q5761_00295</name>
</gene>
<dbReference type="InterPro" id="IPR016032">
    <property type="entry name" value="Sig_transdc_resp-reg_C-effctor"/>
</dbReference>
<evidence type="ECO:0000259" key="2">
    <source>
        <dbReference type="PROSITE" id="PS00622"/>
    </source>
</evidence>
<dbReference type="Proteomes" id="UP001304683">
    <property type="component" value="Chromosome"/>
</dbReference>
<feature type="region of interest" description="Disordered" evidence="1">
    <location>
        <begin position="68"/>
        <end position="96"/>
    </location>
</feature>
<protein>
    <submittedName>
        <fullName evidence="3">Sigma-70 region 4 domain-containing protein</fullName>
    </submittedName>
</protein>
<dbReference type="Gene3D" id="1.10.10.10">
    <property type="entry name" value="Winged helix-like DNA-binding domain superfamily/Winged helix DNA-binding domain"/>
    <property type="match status" value="1"/>
</dbReference>
<dbReference type="InterPro" id="IPR036388">
    <property type="entry name" value="WH-like_DNA-bd_sf"/>
</dbReference>
<keyword evidence="4" id="KW-1185">Reference proteome</keyword>
<evidence type="ECO:0000256" key="1">
    <source>
        <dbReference type="SAM" id="MobiDB-lite"/>
    </source>
</evidence>
<dbReference type="InterPro" id="IPR013249">
    <property type="entry name" value="RNA_pol_sigma70_r4_t2"/>
</dbReference>
<dbReference type="Pfam" id="PF08281">
    <property type="entry name" value="Sigma70_r4_2"/>
    <property type="match status" value="1"/>
</dbReference>
<dbReference type="PROSITE" id="PS00622">
    <property type="entry name" value="HTH_LUXR_1"/>
    <property type="match status" value="1"/>
</dbReference>
<reference evidence="3 4" key="1">
    <citation type="submission" date="2023-08" db="EMBL/GenBank/DDBJ databases">
        <title>Genome sequence of Thermaerobacter compostii strain Ins1, a spore-forming filamentous bacterium isolated from a deep geothermal reservoir.</title>
        <authorList>
            <person name="Bregnard D."/>
            <person name="Gonzalez D."/>
            <person name="Junier P."/>
        </authorList>
    </citation>
    <scope>NUCLEOTIDE SEQUENCE [LARGE SCALE GENOMIC DNA]</scope>
    <source>
        <strain evidence="3 4">Ins1</strain>
    </source>
</reference>
<dbReference type="EMBL" id="CP132508">
    <property type="protein sequence ID" value="WPD19157.1"/>
    <property type="molecule type" value="Genomic_DNA"/>
</dbReference>
<dbReference type="RefSeq" id="WP_135224661.1">
    <property type="nucleotide sequence ID" value="NZ_CP132508.1"/>
</dbReference>
<feature type="domain" description="HTH luxR-type" evidence="2">
    <location>
        <begin position="25"/>
        <end position="52"/>
    </location>
</feature>
<proteinExistence type="predicted"/>
<dbReference type="SUPFAM" id="SSF46894">
    <property type="entry name" value="C-terminal effector domain of the bipartite response regulators"/>
    <property type="match status" value="1"/>
</dbReference>
<evidence type="ECO:0000313" key="4">
    <source>
        <dbReference type="Proteomes" id="UP001304683"/>
    </source>
</evidence>
<accession>A0ABZ0QQY1</accession>
<evidence type="ECO:0000313" key="3">
    <source>
        <dbReference type="EMBL" id="WPD19157.1"/>
    </source>
</evidence>
<sequence>MRIEIRGAERLSFRERQVVVLKETGYSTEAIARRLGLAPGTVATLYNRARSKGYEVVIVIDGDPLRLFGDGGDGDEEGEGSTGGPVGGDPDAAAGV</sequence>
<organism evidence="3 4">
    <name type="scientific">Thermaerobacter composti</name>
    <dbReference type="NCBI Taxonomy" id="554949"/>
    <lineage>
        <taxon>Bacteria</taxon>
        <taxon>Bacillati</taxon>
        <taxon>Bacillota</taxon>
        <taxon>Clostridia</taxon>
        <taxon>Eubacteriales</taxon>
        <taxon>Clostridiales Family XVII. Incertae Sedis</taxon>
        <taxon>Thermaerobacter</taxon>
    </lineage>
</organism>
<dbReference type="InterPro" id="IPR000792">
    <property type="entry name" value="Tscrpt_reg_LuxR_C"/>
</dbReference>
<name>A0ABZ0QQY1_9FIRM</name>